<evidence type="ECO:0000256" key="7">
    <source>
        <dbReference type="SAM" id="Phobius"/>
    </source>
</evidence>
<dbReference type="Proteomes" id="UP000094580">
    <property type="component" value="Unassembled WGS sequence"/>
</dbReference>
<dbReference type="InterPro" id="IPR050545">
    <property type="entry name" value="Mycobact_MmpL"/>
</dbReference>
<feature type="transmembrane region" description="Helical" evidence="7">
    <location>
        <begin position="564"/>
        <end position="581"/>
    </location>
</feature>
<keyword evidence="4 7" id="KW-0812">Transmembrane</keyword>
<feature type="transmembrane region" description="Helical" evidence="7">
    <location>
        <begin position="302"/>
        <end position="325"/>
    </location>
</feature>
<dbReference type="PANTHER" id="PTHR33406:SF6">
    <property type="entry name" value="MEMBRANE PROTEIN YDGH-RELATED"/>
    <property type="match status" value="1"/>
</dbReference>
<evidence type="ECO:0000313" key="10">
    <source>
        <dbReference type="Proteomes" id="UP000094580"/>
    </source>
</evidence>
<dbReference type="PROSITE" id="PS50156">
    <property type="entry name" value="SSD"/>
    <property type="match status" value="2"/>
</dbReference>
<feature type="transmembrane region" description="Helical" evidence="7">
    <location>
        <begin position="690"/>
        <end position="713"/>
    </location>
</feature>
<feature type="transmembrane region" description="Helical" evidence="7">
    <location>
        <begin position="406"/>
        <end position="423"/>
    </location>
</feature>
<dbReference type="InterPro" id="IPR004869">
    <property type="entry name" value="MMPL_dom"/>
</dbReference>
<organism evidence="9 10">
    <name type="scientific">Gottfriedia luciferensis</name>
    <dbReference type="NCBI Taxonomy" id="178774"/>
    <lineage>
        <taxon>Bacteria</taxon>
        <taxon>Bacillati</taxon>
        <taxon>Bacillota</taxon>
        <taxon>Bacilli</taxon>
        <taxon>Bacillales</taxon>
        <taxon>Bacillaceae</taxon>
        <taxon>Gottfriedia</taxon>
    </lineage>
</organism>
<keyword evidence="6 7" id="KW-0472">Membrane</keyword>
<feature type="domain" description="SSD" evidence="8">
    <location>
        <begin position="591"/>
        <end position="719"/>
    </location>
</feature>
<feature type="transmembrane region" description="Helical" evidence="7">
    <location>
        <begin position="331"/>
        <end position="358"/>
    </location>
</feature>
<evidence type="ECO:0000259" key="8">
    <source>
        <dbReference type="PROSITE" id="PS50156"/>
    </source>
</evidence>
<comment type="caution">
    <text evidence="9">The sequence shown here is derived from an EMBL/GenBank/DDBJ whole genome shotgun (WGS) entry which is preliminary data.</text>
</comment>
<reference evidence="9 10" key="1">
    <citation type="submission" date="2016-07" db="EMBL/GenBank/DDBJ databases">
        <authorList>
            <person name="Townsley L."/>
            <person name="Shank E.A."/>
        </authorList>
    </citation>
    <scope>NUCLEOTIDE SEQUENCE [LARGE SCALE GENOMIC DNA]</scope>
    <source>
        <strain evidence="9 10">CH01</strain>
    </source>
</reference>
<gene>
    <name evidence="9" type="ORF">BED47_18995</name>
</gene>
<accession>A0ABX2ZV27</accession>
<evidence type="ECO:0000256" key="4">
    <source>
        <dbReference type="ARBA" id="ARBA00022692"/>
    </source>
</evidence>
<dbReference type="InterPro" id="IPR000731">
    <property type="entry name" value="SSD"/>
</dbReference>
<evidence type="ECO:0000256" key="1">
    <source>
        <dbReference type="ARBA" id="ARBA00004651"/>
    </source>
</evidence>
<evidence type="ECO:0000256" key="6">
    <source>
        <dbReference type="ARBA" id="ARBA00023136"/>
    </source>
</evidence>
<feature type="transmembrane region" description="Helical" evidence="7">
    <location>
        <begin position="258"/>
        <end position="281"/>
    </location>
</feature>
<feature type="transmembrane region" description="Helical" evidence="7">
    <location>
        <begin position="20"/>
        <end position="40"/>
    </location>
</feature>
<sequence length="746" mass="83251">MKQHPFHSWGKFVSSKRTRWITLLVWVLLTVVLSFTFPSVNEVENNTADNLPKQTMSQKADQLIKKEFPTDSGNPLLIVWNRKDGLNEEDYKVIQTVYKELRNNPLKNQLTSPSYDLMPIQAIKRSSSEDGTTIITAVLFDKKADDEVLQKNINLLEKQIKNNTGEDPIKRKLTESGLKVRFSGPVGIQTDAVSLFSQADVKLLLSTVSLVLVFLILLYRSPIMAIVPLIVVGFAYGIVNPLLGVLGDKGIITVDSQAVSIMTVLLFGAGTDYCLFLISRYREYLLLEENKYKAIQLAIRESSGAISMSALTVVIGLGTLLFAQYGAFHRFAIPFSLAVLIMGIAAITILPALLSIFGRVSFFPFIPRTEEMEALRTEKKGKSIKKSKIKVTFNQKIGKLVTHKPWTIILVSIILLGGLALFVPRVQYTYDLLQSFPKDMPSREGFDLISDHYSSGLLAPVKVIIDTENKNIPVKKELESLSFVKDVSEPITGKDNKKLQLYEISLVDNPYSIKGLERIPQLEKKIKKLLNEYDIQKVNQHYWIGGETVTNLDTKNITERDESVIIPVMIGLIALLLLTYLRSFTAMIYLILTVILSYLSALGAGWLILHYGFGASAIQGSIPLYSFVFLVALGEDYNIFMVSEIWKNKKKQTHREAVSNGVAKTGAVISSAGLILAGTFLVLATLPIQVLVQFGIVTCIGVLIDTFIVRPLLVPAITTVLGRFAYWPGELSKKEYDSKLEMQIEK</sequence>
<comment type="subcellular location">
    <subcellularLocation>
        <location evidence="1">Cell membrane</location>
        <topology evidence="1">Multi-pass membrane protein</topology>
    </subcellularLocation>
</comment>
<feature type="transmembrane region" description="Helical" evidence="7">
    <location>
        <begin position="588"/>
        <end position="609"/>
    </location>
</feature>
<dbReference type="EMBL" id="MDKC01000007">
    <property type="protein sequence ID" value="ODG92530.1"/>
    <property type="molecule type" value="Genomic_DNA"/>
</dbReference>
<protein>
    <recommendedName>
        <fullName evidence="8">SSD domain-containing protein</fullName>
    </recommendedName>
</protein>
<dbReference type="RefSeq" id="WP_069033165.1">
    <property type="nucleotide sequence ID" value="NZ_MDKC01000007.1"/>
</dbReference>
<dbReference type="PANTHER" id="PTHR33406">
    <property type="entry name" value="MEMBRANE PROTEIN MJ1562-RELATED"/>
    <property type="match status" value="1"/>
</dbReference>
<feature type="domain" description="SSD" evidence="8">
    <location>
        <begin position="243"/>
        <end position="356"/>
    </location>
</feature>
<comment type="similarity">
    <text evidence="2">Belongs to the resistance-nodulation-cell division (RND) (TC 2.A.6) family. MmpL subfamily.</text>
</comment>
<feature type="transmembrane region" description="Helical" evidence="7">
    <location>
        <begin position="661"/>
        <end position="684"/>
    </location>
</feature>
<evidence type="ECO:0000313" key="9">
    <source>
        <dbReference type="EMBL" id="ODG92530.1"/>
    </source>
</evidence>
<dbReference type="SUPFAM" id="SSF82866">
    <property type="entry name" value="Multidrug efflux transporter AcrB transmembrane domain"/>
    <property type="match status" value="2"/>
</dbReference>
<proteinExistence type="inferred from homology"/>
<keyword evidence="3" id="KW-1003">Cell membrane</keyword>
<name>A0ABX2ZV27_9BACI</name>
<feature type="transmembrane region" description="Helical" evidence="7">
    <location>
        <begin position="203"/>
        <end position="219"/>
    </location>
</feature>
<feature type="transmembrane region" description="Helical" evidence="7">
    <location>
        <begin position="226"/>
        <end position="246"/>
    </location>
</feature>
<feature type="transmembrane region" description="Helical" evidence="7">
    <location>
        <begin position="621"/>
        <end position="640"/>
    </location>
</feature>
<keyword evidence="10" id="KW-1185">Reference proteome</keyword>
<evidence type="ECO:0000256" key="2">
    <source>
        <dbReference type="ARBA" id="ARBA00010157"/>
    </source>
</evidence>
<evidence type="ECO:0000256" key="5">
    <source>
        <dbReference type="ARBA" id="ARBA00022989"/>
    </source>
</evidence>
<dbReference type="Pfam" id="PF03176">
    <property type="entry name" value="MMPL"/>
    <property type="match status" value="2"/>
</dbReference>
<keyword evidence="5 7" id="KW-1133">Transmembrane helix</keyword>
<dbReference type="Gene3D" id="1.20.1640.10">
    <property type="entry name" value="Multidrug efflux transporter AcrB transmembrane domain"/>
    <property type="match status" value="2"/>
</dbReference>
<evidence type="ECO:0000256" key="3">
    <source>
        <dbReference type="ARBA" id="ARBA00022475"/>
    </source>
</evidence>